<proteinExistence type="inferred from homology"/>
<gene>
    <name evidence="2" type="ORF">C0V82_12995</name>
</gene>
<dbReference type="PANTHER" id="PTHR30469">
    <property type="entry name" value="MULTIDRUG RESISTANCE PROTEIN MDTA"/>
    <property type="match status" value="1"/>
</dbReference>
<dbReference type="EMBL" id="CP025611">
    <property type="protein sequence ID" value="AUN31050.1"/>
    <property type="molecule type" value="Genomic_DNA"/>
</dbReference>
<reference evidence="2 3" key="1">
    <citation type="submission" date="2017-12" db="EMBL/GenBank/DDBJ databases">
        <title>Genomes of bacteria within cyanobacterial aggregates.</title>
        <authorList>
            <person name="Cai H."/>
        </authorList>
    </citation>
    <scope>NUCLEOTIDE SEQUENCE [LARGE SCALE GENOMIC DNA]</scope>
    <source>
        <strain evidence="2 3">TH16</strain>
    </source>
</reference>
<dbReference type="Gene3D" id="1.10.287.470">
    <property type="entry name" value="Helix hairpin bin"/>
    <property type="match status" value="1"/>
</dbReference>
<name>A0A2K9ND30_9PROT</name>
<dbReference type="Proteomes" id="UP000234752">
    <property type="component" value="Chromosome eg_1"/>
</dbReference>
<dbReference type="GO" id="GO:1990281">
    <property type="term" value="C:efflux pump complex"/>
    <property type="evidence" value="ECO:0007669"/>
    <property type="project" value="TreeGrafter"/>
</dbReference>
<dbReference type="SUPFAM" id="SSF111369">
    <property type="entry name" value="HlyD-like secretion proteins"/>
    <property type="match status" value="1"/>
</dbReference>
<dbReference type="Gene3D" id="2.40.50.100">
    <property type="match status" value="1"/>
</dbReference>
<evidence type="ECO:0000313" key="2">
    <source>
        <dbReference type="EMBL" id="AUN31050.1"/>
    </source>
</evidence>
<evidence type="ECO:0000256" key="1">
    <source>
        <dbReference type="ARBA" id="ARBA00009477"/>
    </source>
</evidence>
<evidence type="ECO:0000313" key="3">
    <source>
        <dbReference type="Proteomes" id="UP000234752"/>
    </source>
</evidence>
<dbReference type="GO" id="GO:0015562">
    <property type="term" value="F:efflux transmembrane transporter activity"/>
    <property type="evidence" value="ECO:0007669"/>
    <property type="project" value="TreeGrafter"/>
</dbReference>
<dbReference type="NCBIfam" id="TIGR01730">
    <property type="entry name" value="RND_mfp"/>
    <property type="match status" value="1"/>
</dbReference>
<dbReference type="KEGG" id="ncb:C0V82_12995"/>
<keyword evidence="3" id="KW-1185">Reference proteome</keyword>
<dbReference type="Gene3D" id="2.40.30.170">
    <property type="match status" value="1"/>
</dbReference>
<organism evidence="2 3">
    <name type="scientific">Niveispirillum cyanobacteriorum</name>
    <dbReference type="NCBI Taxonomy" id="1612173"/>
    <lineage>
        <taxon>Bacteria</taxon>
        <taxon>Pseudomonadati</taxon>
        <taxon>Pseudomonadota</taxon>
        <taxon>Alphaproteobacteria</taxon>
        <taxon>Rhodospirillales</taxon>
        <taxon>Azospirillaceae</taxon>
        <taxon>Niveispirillum</taxon>
    </lineage>
</organism>
<dbReference type="InterPro" id="IPR006143">
    <property type="entry name" value="RND_pump_MFP"/>
</dbReference>
<accession>A0A2K9ND30</accession>
<sequence>MSAPDNLPVESSSEADSRTGRVTGLLQVGLVIGVLVAGLAANQILSKLAVEPQIRTSGASSVTARVVQPEISDTRIRLFETGTVQVRNSIELSPQVSGRVVWVSPALVAGGTFRRGEVLFRLDNADYRAGIDRSHADLAARQADLQVERAEAEIARREWDLVSPGKPVPANVAREAQLARAEAAVRSAQTALADAERNLSRVAFSLPFDGRVQTTAVEVGQNLLAGHSYGRAYQQGRIEVSVPVNALMLEALAPATGREAIVRPRKLLLSQVDLAYAAMVKQADAELDPKTRLARLTLEFTGPVPLLPGDFVDVEITGPIIQGTYRIPEGAMQENRTVWVVAGGRLAQRRPQPVFVEDGVISVLPFDTADGIVVSLLNDPREGDLVVPVGDVRVDGGRP</sequence>
<protein>
    <submittedName>
        <fullName evidence="2">Uncharacterized protein</fullName>
    </submittedName>
</protein>
<comment type="similarity">
    <text evidence="1">Belongs to the membrane fusion protein (MFP) (TC 8.A.1) family.</text>
</comment>
<dbReference type="AlphaFoldDB" id="A0A2K9ND30"/>